<dbReference type="PANTHER" id="PTHR18870:SF9">
    <property type="entry name" value="PROTEIN TAG-278-RELATED"/>
    <property type="match status" value="1"/>
</dbReference>
<feature type="region of interest" description="Disordered" evidence="3">
    <location>
        <begin position="704"/>
        <end position="728"/>
    </location>
</feature>
<reference evidence="4 5" key="1">
    <citation type="journal article" date="2017" name="Int. J. Parasitol.">
        <title>The genome of the protozoan parasite Cystoisospora suis and a reverse vaccinology approach to identify vaccine candidates.</title>
        <authorList>
            <person name="Palmieri N."/>
            <person name="Shrestha A."/>
            <person name="Ruttkowski B."/>
            <person name="Beck T."/>
            <person name="Vogl C."/>
            <person name="Tomley F."/>
            <person name="Blake D.P."/>
            <person name="Joachim A."/>
        </authorList>
    </citation>
    <scope>NUCLEOTIDE SEQUENCE [LARGE SCALE GENOMIC DNA]</scope>
    <source>
        <strain evidence="4 5">Wien I</strain>
    </source>
</reference>
<dbReference type="RefSeq" id="XP_067927629.1">
    <property type="nucleotide sequence ID" value="XM_068060396.1"/>
</dbReference>
<protein>
    <submittedName>
        <fullName evidence="4">Viral a-type inclusion protein</fullName>
    </submittedName>
</protein>
<evidence type="ECO:0000256" key="3">
    <source>
        <dbReference type="SAM" id="MobiDB-lite"/>
    </source>
</evidence>
<accession>A0A2C6LI38</accession>
<evidence type="ECO:0000256" key="1">
    <source>
        <dbReference type="ARBA" id="ARBA00023054"/>
    </source>
</evidence>
<name>A0A2C6LI38_9APIC</name>
<sequence length="728" mass="83454">MLKECEEKIAVLGERVAERDKELRLQGVELIDELQKRISLYEEEMGQLKGQAAAVKGSLDTALKDKARAETELARLKERKEQVEAEALPQLEAEVARLKTELEHMDKLKELYADVELKRVRKEEELGKTAERCRELEDRLAAQAKDHETEKASLMESQNKALESVGFLPSSFTTATSQLNDRLCISEQAALLADTSKDEALAAKEATISHLQDELANANRAREELIAQLHAKQENISSLLLAQEESGRVWQATVSDLKDRNEELQLLLDKSQTESKKEVADAWEREQKMRKDADIMKTRMEEQGDRLNAMIGKVRELKDACKKIEQDGNEKLEAFREAHEYEQEKWRRELQIVQEENEEKLQRAQQVLEIAEKNHVETLEKARRDHREELDKLKVHLHAQANDQLRKLKQASDEEKVELQQQHKAQLEAAKADHEAKCEQVAKELSDRAAAAELALQQEISRLEDECRRLQQELETELENANTSRETIQSLRDELAALTQNIAQLHAEAKALQHSHKDELEQLNDSYTKKIDDLEEDHRQKISNLEAAHEQNIEAKKYELAFLKEEHLKTLQETREEMDMLQQKLQGRPPRDEDLSLIALLNDRLLYCENQMDYLQQKLSAYRLELLNRETNYNKIFNANPVVGVLDPLASKCSTASERNGSGQQLPAEATMIFSTRTHSLTGQEGESKFGSLADYVKRKFTPKKMGKLEKRGEAQSSTQPNLTGDKS</sequence>
<dbReference type="PANTHER" id="PTHR18870">
    <property type="entry name" value="PROTEIN TAG-278-RELATED"/>
    <property type="match status" value="1"/>
</dbReference>
<dbReference type="OrthoDB" id="2279155at2759"/>
<gene>
    <name evidence="4" type="ORF">CSUI_000162</name>
</gene>
<feature type="coiled-coil region" evidence="2">
    <location>
        <begin position="201"/>
        <end position="274"/>
    </location>
</feature>
<dbReference type="EMBL" id="MIGC01000072">
    <property type="protein sequence ID" value="PHJ25983.1"/>
    <property type="molecule type" value="Genomic_DNA"/>
</dbReference>
<evidence type="ECO:0000313" key="4">
    <source>
        <dbReference type="EMBL" id="PHJ25983.1"/>
    </source>
</evidence>
<evidence type="ECO:0000256" key="2">
    <source>
        <dbReference type="SAM" id="Coils"/>
    </source>
</evidence>
<proteinExistence type="predicted"/>
<organism evidence="4 5">
    <name type="scientific">Cystoisospora suis</name>
    <dbReference type="NCBI Taxonomy" id="483139"/>
    <lineage>
        <taxon>Eukaryota</taxon>
        <taxon>Sar</taxon>
        <taxon>Alveolata</taxon>
        <taxon>Apicomplexa</taxon>
        <taxon>Conoidasida</taxon>
        <taxon>Coccidia</taxon>
        <taxon>Eucoccidiorida</taxon>
        <taxon>Eimeriorina</taxon>
        <taxon>Sarcocystidae</taxon>
        <taxon>Cystoisospora</taxon>
    </lineage>
</organism>
<keyword evidence="5" id="KW-1185">Reference proteome</keyword>
<evidence type="ECO:0000313" key="5">
    <source>
        <dbReference type="Proteomes" id="UP000221165"/>
    </source>
</evidence>
<dbReference type="VEuPathDB" id="ToxoDB:CSUI_000162"/>
<feature type="coiled-coil region" evidence="2">
    <location>
        <begin position="307"/>
        <end position="584"/>
    </location>
</feature>
<dbReference type="GeneID" id="94423607"/>
<feature type="compositionally biased region" description="Polar residues" evidence="3">
    <location>
        <begin position="715"/>
        <end position="728"/>
    </location>
</feature>
<feature type="coiled-coil region" evidence="2">
    <location>
        <begin position="31"/>
        <end position="139"/>
    </location>
</feature>
<dbReference type="AlphaFoldDB" id="A0A2C6LI38"/>
<comment type="caution">
    <text evidence="4">The sequence shown here is derived from an EMBL/GenBank/DDBJ whole genome shotgun (WGS) entry which is preliminary data.</text>
</comment>
<dbReference type="Proteomes" id="UP000221165">
    <property type="component" value="Unassembled WGS sequence"/>
</dbReference>
<keyword evidence="1 2" id="KW-0175">Coiled coil</keyword>